<reference evidence="2 3" key="1">
    <citation type="submission" date="2012-11" db="EMBL/GenBank/DDBJ databases">
        <title>Genome assembly of Thiorhodococcus sp. AK35.</title>
        <authorList>
            <person name="Nupur N."/>
            <person name="Khatri I."/>
            <person name="Subramanian S."/>
            <person name="Pinnaka A."/>
        </authorList>
    </citation>
    <scope>NUCLEOTIDE SEQUENCE [LARGE SCALE GENOMIC DNA]</scope>
    <source>
        <strain evidence="2 3">AK35</strain>
    </source>
</reference>
<dbReference type="PANTHER" id="PTHR34875:SF6">
    <property type="entry name" value="UPF0237 PROTEIN MJ1558"/>
    <property type="match status" value="1"/>
</dbReference>
<name>W9V713_9GAMM</name>
<comment type="caution">
    <text evidence="2">The sequence shown here is derived from an EMBL/GenBank/DDBJ whole genome shotgun (WGS) entry which is preliminary data.</text>
</comment>
<protein>
    <submittedName>
        <fullName evidence="2">Glycine cleavage system transcriptional antiactivator GcvR</fullName>
    </submittedName>
</protein>
<evidence type="ECO:0000259" key="1">
    <source>
        <dbReference type="PROSITE" id="PS51671"/>
    </source>
</evidence>
<proteinExistence type="predicted"/>
<dbReference type="SUPFAM" id="SSF55021">
    <property type="entry name" value="ACT-like"/>
    <property type="match status" value="2"/>
</dbReference>
<dbReference type="Proteomes" id="UP000019460">
    <property type="component" value="Unassembled WGS sequence"/>
</dbReference>
<feature type="domain" description="ACT" evidence="1">
    <location>
        <begin position="12"/>
        <end position="83"/>
    </location>
</feature>
<evidence type="ECO:0000313" key="2">
    <source>
        <dbReference type="EMBL" id="EXJ15204.1"/>
    </source>
</evidence>
<dbReference type="EMBL" id="AONC01000028">
    <property type="protein sequence ID" value="EXJ15204.1"/>
    <property type="molecule type" value="Genomic_DNA"/>
</dbReference>
<dbReference type="Gene3D" id="3.30.70.260">
    <property type="match status" value="2"/>
</dbReference>
<dbReference type="InterPro" id="IPR050990">
    <property type="entry name" value="UPF0237/GcvR_regulator"/>
</dbReference>
<keyword evidence="3" id="KW-1185">Reference proteome</keyword>
<organism evidence="2 3">
    <name type="scientific">Imhoffiella purpurea</name>
    <dbReference type="NCBI Taxonomy" id="1249627"/>
    <lineage>
        <taxon>Bacteria</taxon>
        <taxon>Pseudomonadati</taxon>
        <taxon>Pseudomonadota</taxon>
        <taxon>Gammaproteobacteria</taxon>
        <taxon>Chromatiales</taxon>
        <taxon>Chromatiaceae</taxon>
        <taxon>Imhoffiella</taxon>
    </lineage>
</organism>
<dbReference type="STRING" id="1249627.D779_1502"/>
<dbReference type="PROSITE" id="PS51671">
    <property type="entry name" value="ACT"/>
    <property type="match status" value="2"/>
</dbReference>
<dbReference type="InterPro" id="IPR002912">
    <property type="entry name" value="ACT_dom"/>
</dbReference>
<dbReference type="AlphaFoldDB" id="W9V713"/>
<dbReference type="eggNOG" id="COG2716">
    <property type="taxonomic scope" value="Bacteria"/>
</dbReference>
<accession>W9V713</accession>
<evidence type="ECO:0000313" key="3">
    <source>
        <dbReference type="Proteomes" id="UP000019460"/>
    </source>
</evidence>
<feature type="domain" description="ACT" evidence="1">
    <location>
        <begin position="98"/>
        <end position="176"/>
    </location>
</feature>
<sequence>MEISESMSDWNMLTLVGADRPGIVAQLTRVLYQLGCNLGEASMIRLGGNFTIMLMVGGERSPDEILEALKPAAEEMGLRLHLDPLRGGLHQHLLPNLQVRVAGADRAGIVAEVTRTLAEQGFNILELESDVAGDRDRPIYIMNIQGYCDATLEAVQGALAPLSESGVSVDVSPVDVMIG</sequence>
<dbReference type="Pfam" id="PF01842">
    <property type="entry name" value="ACT"/>
    <property type="match status" value="1"/>
</dbReference>
<gene>
    <name evidence="2" type="ORF">D779_1502</name>
</gene>
<dbReference type="PANTHER" id="PTHR34875">
    <property type="entry name" value="UPF0237 PROTEIN MJ1558"/>
    <property type="match status" value="1"/>
</dbReference>
<dbReference type="InterPro" id="IPR045865">
    <property type="entry name" value="ACT-like_dom_sf"/>
</dbReference>
<dbReference type="Pfam" id="PF13740">
    <property type="entry name" value="ACT_6"/>
    <property type="match status" value="1"/>
</dbReference>